<gene>
    <name evidence="5" type="ORF">AWW68_11075</name>
</gene>
<dbReference type="InterPro" id="IPR003702">
    <property type="entry name" value="ActCoA_hydro_N"/>
</dbReference>
<feature type="domain" description="Acetyl-CoA hydrolase/transferase C-terminal" evidence="4">
    <location>
        <begin position="264"/>
        <end position="416"/>
    </location>
</feature>
<dbReference type="SUPFAM" id="SSF100950">
    <property type="entry name" value="NagB/RpiA/CoA transferase-like"/>
    <property type="match status" value="2"/>
</dbReference>
<dbReference type="PANTHER" id="PTHR21432:SF20">
    <property type="entry name" value="ACETYL-COA HYDROLASE"/>
    <property type="match status" value="1"/>
</dbReference>
<dbReference type="AlphaFoldDB" id="A0A150X9J7"/>
<dbReference type="EMBL" id="LRPC01000023">
    <property type="protein sequence ID" value="KYG75332.1"/>
    <property type="molecule type" value="Genomic_DNA"/>
</dbReference>
<dbReference type="Proteomes" id="UP000075606">
    <property type="component" value="Unassembled WGS sequence"/>
</dbReference>
<comment type="similarity">
    <text evidence="1">Belongs to the acetyl-CoA hydrolase/transferase family.</text>
</comment>
<proteinExistence type="inferred from homology"/>
<dbReference type="STRING" id="333140.AWW68_11075"/>
<evidence type="ECO:0000256" key="1">
    <source>
        <dbReference type="ARBA" id="ARBA00009632"/>
    </source>
</evidence>
<accession>A0A150X9J7</accession>
<evidence type="ECO:0000256" key="2">
    <source>
        <dbReference type="ARBA" id="ARBA00022679"/>
    </source>
</evidence>
<feature type="domain" description="Acetyl-CoA hydrolase/transferase N-terminal" evidence="3">
    <location>
        <begin position="2"/>
        <end position="172"/>
    </location>
</feature>
<dbReference type="PANTHER" id="PTHR21432">
    <property type="entry name" value="ACETYL-COA HYDROLASE-RELATED"/>
    <property type="match status" value="1"/>
</dbReference>
<dbReference type="InterPro" id="IPR037171">
    <property type="entry name" value="NagB/RpiA_transferase-like"/>
</dbReference>
<evidence type="ECO:0000313" key="6">
    <source>
        <dbReference type="Proteomes" id="UP000075606"/>
    </source>
</evidence>
<dbReference type="InterPro" id="IPR038460">
    <property type="entry name" value="AcetylCoA_hyd_C_sf"/>
</dbReference>
<dbReference type="OrthoDB" id="9801795at2"/>
<reference evidence="5 6" key="1">
    <citation type="submission" date="2016-01" db="EMBL/GenBank/DDBJ databases">
        <title>Genome sequencing of Roseivirga spongicola UST030701-084.</title>
        <authorList>
            <person name="Selvaratnam C."/>
            <person name="Thevarajoo S."/>
            <person name="Goh K.M."/>
            <person name="Ee R."/>
            <person name="Chan K.-G."/>
            <person name="Chong C.S."/>
        </authorList>
    </citation>
    <scope>NUCLEOTIDE SEQUENCE [LARGE SCALE GENOMIC DNA]</scope>
    <source>
        <strain evidence="5 6">UST030701-084</strain>
    </source>
</reference>
<dbReference type="Gene3D" id="3.30.750.70">
    <property type="entry name" value="4-hydroxybutyrate coenzyme like domains"/>
    <property type="match status" value="1"/>
</dbReference>
<keyword evidence="2 5" id="KW-0808">Transferase</keyword>
<evidence type="ECO:0000259" key="3">
    <source>
        <dbReference type="Pfam" id="PF02550"/>
    </source>
</evidence>
<keyword evidence="6" id="KW-1185">Reference proteome</keyword>
<dbReference type="InterPro" id="IPR046433">
    <property type="entry name" value="ActCoA_hydro"/>
</dbReference>
<organism evidence="5 6">
    <name type="scientific">Roseivirga spongicola</name>
    <dbReference type="NCBI Taxonomy" id="333140"/>
    <lineage>
        <taxon>Bacteria</taxon>
        <taxon>Pseudomonadati</taxon>
        <taxon>Bacteroidota</taxon>
        <taxon>Cytophagia</taxon>
        <taxon>Cytophagales</taxon>
        <taxon>Roseivirgaceae</taxon>
        <taxon>Roseivirga</taxon>
    </lineage>
</organism>
<dbReference type="Gene3D" id="3.40.1080.10">
    <property type="entry name" value="Glutaconate Coenzyme A-transferase"/>
    <property type="match status" value="1"/>
</dbReference>
<evidence type="ECO:0000313" key="5">
    <source>
        <dbReference type="EMBL" id="KYG75332.1"/>
    </source>
</evidence>
<dbReference type="GO" id="GO:0008775">
    <property type="term" value="F:acetate CoA-transferase activity"/>
    <property type="evidence" value="ECO:0007669"/>
    <property type="project" value="InterPro"/>
</dbReference>
<sequence length="426" mass="46189">MKVNSALEAVSILKSGHNVYLHTAAATPIALVEAMSSRASELRNVSIYQMHTEGPAPYAEPEHEESFIINSMFIGGNVRKAHKEGRANFIPCFLSEVPIMIRSGVVPIDVAMIQVSPPDSHGFCSLGVSVDATKAAVDTAQIVIAQVNPRMPRTHGDGLIHLSKFTRYFEHEAELPEHPAHELTDVEQEIGQNVAELIEDGATLQMGIGAIPDAVLSCLGGHKNLGVHTEMFSDGVIPLIEKGVINNKFKTKHKDYLVSGFMIGTKKLYDFVDDNPMIRMLDIQYVNDTAVIRRMPKMTSINSAIEVDLTGQICADSIGTMMYSGVGGQMDFIRGASLSPGGKPIIALPSITGRGESKIVPLLKPGAGVVTTRAHVHYVVTEFGVADLYGKSIKQRAQALINIAHPNHREELSRAASARFMGKCFK</sequence>
<dbReference type="Pfam" id="PF13336">
    <property type="entry name" value="AcetylCoA_hyd_C"/>
    <property type="match status" value="1"/>
</dbReference>
<dbReference type="Gene3D" id="3.40.1080.20">
    <property type="entry name" value="Acetyl-CoA hydrolase/transferase C-terminal domain"/>
    <property type="match status" value="1"/>
</dbReference>
<dbReference type="Pfam" id="PF02550">
    <property type="entry name" value="AcetylCoA_hydro"/>
    <property type="match status" value="1"/>
</dbReference>
<protein>
    <submittedName>
        <fullName evidence="5">4-hydroxybutyrate CoA-transferase</fullName>
    </submittedName>
</protein>
<name>A0A150X9J7_9BACT</name>
<comment type="caution">
    <text evidence="5">The sequence shown here is derived from an EMBL/GenBank/DDBJ whole genome shotgun (WGS) entry which is preliminary data.</text>
</comment>
<evidence type="ECO:0000259" key="4">
    <source>
        <dbReference type="Pfam" id="PF13336"/>
    </source>
</evidence>
<dbReference type="InterPro" id="IPR026888">
    <property type="entry name" value="AcetylCoA_hyd_C"/>
</dbReference>
<dbReference type="GO" id="GO:0006083">
    <property type="term" value="P:acetate metabolic process"/>
    <property type="evidence" value="ECO:0007669"/>
    <property type="project" value="InterPro"/>
</dbReference>
<dbReference type="RefSeq" id="WP_068221358.1">
    <property type="nucleotide sequence ID" value="NZ_CP139724.1"/>
</dbReference>